<keyword evidence="1" id="KW-0175">Coiled coil</keyword>
<organism evidence="3">
    <name type="scientific">Zooxanthella nutricula</name>
    <dbReference type="NCBI Taxonomy" id="1333877"/>
    <lineage>
        <taxon>Eukaryota</taxon>
        <taxon>Sar</taxon>
        <taxon>Alveolata</taxon>
        <taxon>Dinophyceae</taxon>
        <taxon>Peridiniales</taxon>
        <taxon>Peridiniales incertae sedis</taxon>
        <taxon>Zooxanthella</taxon>
    </lineage>
</organism>
<evidence type="ECO:0000313" key="3">
    <source>
        <dbReference type="EMBL" id="CAD9585643.1"/>
    </source>
</evidence>
<feature type="coiled-coil region" evidence="1">
    <location>
        <begin position="123"/>
        <end position="184"/>
    </location>
</feature>
<evidence type="ECO:0000256" key="2">
    <source>
        <dbReference type="SAM" id="MobiDB-lite"/>
    </source>
</evidence>
<reference evidence="3" key="1">
    <citation type="submission" date="2021-01" db="EMBL/GenBank/DDBJ databases">
        <authorList>
            <person name="Corre E."/>
            <person name="Pelletier E."/>
            <person name="Niang G."/>
            <person name="Scheremetjew M."/>
            <person name="Finn R."/>
            <person name="Kale V."/>
            <person name="Holt S."/>
            <person name="Cochrane G."/>
            <person name="Meng A."/>
            <person name="Brown T."/>
            <person name="Cohen L."/>
        </authorList>
    </citation>
    <scope>NUCLEOTIDE SEQUENCE</scope>
    <source>
        <strain evidence="3">RCC3387</strain>
    </source>
</reference>
<name>A0A7S2KU76_9DINO</name>
<proteinExistence type="predicted"/>
<accession>A0A7S2KU76</accession>
<dbReference type="AlphaFoldDB" id="A0A7S2KU76"/>
<sequence length="257" mass="29901">MNQDILDRASEAVDLAISRREYLNGVAAEESKRLFAMRDRQRRELKGSMASEQQWYDHQMASAFRDRKQRWAQRTQGSPFSNDLVSEFKSAERRVGRAGQHLSRTASGDQRFRTHLVSAFVSRTLQRDEMAELRTEKRELLAQERELRSLMEAERSRMKQALAARRQTNVAEEAQAKREQKMEEAMLKQEFFRSLTGWNGRKTTTRTQSLKHLWDDHRQRLVRSHSAAGVRAPGADALEWEEPMQFGLEAEEPPAEP</sequence>
<evidence type="ECO:0000256" key="1">
    <source>
        <dbReference type="SAM" id="Coils"/>
    </source>
</evidence>
<protein>
    <submittedName>
        <fullName evidence="3">Uncharacterized protein</fullName>
    </submittedName>
</protein>
<dbReference type="EMBL" id="HBGW01051626">
    <property type="protein sequence ID" value="CAD9585643.1"/>
    <property type="molecule type" value="Transcribed_RNA"/>
</dbReference>
<gene>
    <name evidence="3" type="ORF">BRAN1462_LOCUS32794</name>
</gene>
<feature type="region of interest" description="Disordered" evidence="2">
    <location>
        <begin position="224"/>
        <end position="257"/>
    </location>
</feature>